<evidence type="ECO:0008006" key="3">
    <source>
        <dbReference type="Google" id="ProtNLM"/>
    </source>
</evidence>
<dbReference type="Pfam" id="PF01255">
    <property type="entry name" value="Prenyltransf"/>
    <property type="match status" value="1"/>
</dbReference>
<accession>A0A0F9AHU3</accession>
<dbReference type="PANTHER" id="PTHR10291:SF0">
    <property type="entry name" value="DEHYDRODOLICHYL DIPHOSPHATE SYNTHASE 2"/>
    <property type="match status" value="1"/>
</dbReference>
<dbReference type="PANTHER" id="PTHR10291">
    <property type="entry name" value="DEHYDRODOLICHYL DIPHOSPHATE SYNTHASE FAMILY MEMBER"/>
    <property type="match status" value="1"/>
</dbReference>
<comment type="caution">
    <text evidence="2">The sequence shown here is derived from an EMBL/GenBank/DDBJ whole genome shotgun (WGS) entry which is preliminary data.</text>
</comment>
<protein>
    <recommendedName>
        <fullName evidence="3">Di-trans,poly-cis-decaprenylcistransferase</fullName>
    </recommendedName>
</protein>
<gene>
    <name evidence="2" type="ORF">LCGC14_2568690</name>
</gene>
<dbReference type="GO" id="GO:0016094">
    <property type="term" value="P:polyprenol biosynthetic process"/>
    <property type="evidence" value="ECO:0007669"/>
    <property type="project" value="TreeGrafter"/>
</dbReference>
<sequence length="202" mass="22340">MLKPTAQKIATARKILGVPDERIPRSIAIIMDGNGRWARQRGLSRHVGHRQGADSVNRIVTASTALGLEALALYSFSIENWSRPREEVNTLMHLYAEYLIRERPSIMENNIRLKHLGRRDGLPNAVLRELDETVRLSANNTGMILCLAVNYGSRAEIVGAVRQLAQRAAEGDLAPTDIDEEMFSATLDTAGVPDPDLDQCIS</sequence>
<dbReference type="EMBL" id="LAZR01042593">
    <property type="protein sequence ID" value="KKL09154.1"/>
    <property type="molecule type" value="Genomic_DNA"/>
</dbReference>
<proteinExistence type="predicted"/>
<dbReference type="SUPFAM" id="SSF64005">
    <property type="entry name" value="Undecaprenyl diphosphate synthase"/>
    <property type="match status" value="1"/>
</dbReference>
<dbReference type="GO" id="GO:0045547">
    <property type="term" value="F:ditrans,polycis-polyprenyl diphosphate synthase [(2E,6E)-farnesyl diphosphate specific] activity"/>
    <property type="evidence" value="ECO:0007669"/>
    <property type="project" value="TreeGrafter"/>
</dbReference>
<reference evidence="2" key="1">
    <citation type="journal article" date="2015" name="Nature">
        <title>Complex archaea that bridge the gap between prokaryotes and eukaryotes.</title>
        <authorList>
            <person name="Spang A."/>
            <person name="Saw J.H."/>
            <person name="Jorgensen S.L."/>
            <person name="Zaremba-Niedzwiedzka K."/>
            <person name="Martijn J."/>
            <person name="Lind A.E."/>
            <person name="van Eijk R."/>
            <person name="Schleper C."/>
            <person name="Guy L."/>
            <person name="Ettema T.J."/>
        </authorList>
    </citation>
    <scope>NUCLEOTIDE SEQUENCE</scope>
</reference>
<dbReference type="NCBIfam" id="TIGR00055">
    <property type="entry name" value="uppS"/>
    <property type="match status" value="1"/>
</dbReference>
<dbReference type="AlphaFoldDB" id="A0A0F9AHU3"/>
<organism evidence="2">
    <name type="scientific">marine sediment metagenome</name>
    <dbReference type="NCBI Taxonomy" id="412755"/>
    <lineage>
        <taxon>unclassified sequences</taxon>
        <taxon>metagenomes</taxon>
        <taxon>ecological metagenomes</taxon>
    </lineage>
</organism>
<dbReference type="InterPro" id="IPR036424">
    <property type="entry name" value="UPP_synth-like_sf"/>
</dbReference>
<dbReference type="InterPro" id="IPR001441">
    <property type="entry name" value="UPP_synth-like"/>
</dbReference>
<evidence type="ECO:0000256" key="1">
    <source>
        <dbReference type="ARBA" id="ARBA00022679"/>
    </source>
</evidence>
<dbReference type="Gene3D" id="3.40.1180.10">
    <property type="entry name" value="Decaprenyl diphosphate synthase-like"/>
    <property type="match status" value="1"/>
</dbReference>
<dbReference type="CDD" id="cd00475">
    <property type="entry name" value="Cis_IPPS"/>
    <property type="match status" value="1"/>
</dbReference>
<keyword evidence="1" id="KW-0808">Transferase</keyword>
<name>A0A0F9AHU3_9ZZZZ</name>
<evidence type="ECO:0000313" key="2">
    <source>
        <dbReference type="EMBL" id="KKL09154.1"/>
    </source>
</evidence>